<evidence type="ECO:0000256" key="3">
    <source>
        <dbReference type="ARBA" id="ARBA00022989"/>
    </source>
</evidence>
<feature type="transmembrane region" description="Helical" evidence="5">
    <location>
        <begin position="198"/>
        <end position="221"/>
    </location>
</feature>
<dbReference type="OrthoDB" id="9805769at2"/>
<keyword evidence="2 5" id="KW-0812">Transmembrane</keyword>
<dbReference type="STRING" id="1519643.SAMN06295933_1778"/>
<reference evidence="9" key="1">
    <citation type="submission" date="2017-04" db="EMBL/GenBank/DDBJ databases">
        <authorList>
            <person name="Varghese N."/>
            <person name="Submissions S."/>
        </authorList>
    </citation>
    <scope>NUCLEOTIDE SEQUENCE [LARGE SCALE GENOMIC DNA]</scope>
    <source>
        <strain evidence="9">K3S</strain>
    </source>
</reference>
<evidence type="ECO:0000313" key="8">
    <source>
        <dbReference type="EMBL" id="SMF13654.1"/>
    </source>
</evidence>
<evidence type="ECO:0000259" key="7">
    <source>
        <dbReference type="Pfam" id="PF00361"/>
    </source>
</evidence>
<dbReference type="Pfam" id="PF00361">
    <property type="entry name" value="Proton_antipo_M"/>
    <property type="match status" value="1"/>
</dbReference>
<feature type="transmembrane region" description="Helical" evidence="5">
    <location>
        <begin position="74"/>
        <end position="92"/>
    </location>
</feature>
<dbReference type="HAMAP" id="MF_00445">
    <property type="entry name" value="NDH1_NuoN_1"/>
    <property type="match status" value="1"/>
</dbReference>
<feature type="transmembrane region" description="Helical" evidence="5">
    <location>
        <begin position="266"/>
        <end position="285"/>
    </location>
</feature>
<comment type="subunit">
    <text evidence="5">NDH-1 is composed of 14 different subunits. Subunits NuoA, H, J, K, L, M, N constitute the membrane sector of the complex.</text>
</comment>
<dbReference type="Proteomes" id="UP000192906">
    <property type="component" value="Unassembled WGS sequence"/>
</dbReference>
<feature type="transmembrane region" description="Helical" evidence="5">
    <location>
        <begin position="34"/>
        <end position="54"/>
    </location>
</feature>
<evidence type="ECO:0000256" key="1">
    <source>
        <dbReference type="ARBA" id="ARBA00004127"/>
    </source>
</evidence>
<feature type="transmembrane region" description="Helical" evidence="5">
    <location>
        <begin position="320"/>
        <end position="340"/>
    </location>
</feature>
<keyword evidence="5" id="KW-1003">Cell membrane</keyword>
<feature type="transmembrane region" description="Helical" evidence="5">
    <location>
        <begin position="292"/>
        <end position="314"/>
    </location>
</feature>
<comment type="similarity">
    <text evidence="5">Belongs to the complex I subunit 2 family.</text>
</comment>
<keyword evidence="5" id="KW-0830">Ubiquinone</keyword>
<dbReference type="GO" id="GO:0042773">
    <property type="term" value="P:ATP synthesis coupled electron transport"/>
    <property type="evidence" value="ECO:0007669"/>
    <property type="project" value="InterPro"/>
</dbReference>
<keyword evidence="5" id="KW-1278">Translocase</keyword>
<dbReference type="GO" id="GO:0012505">
    <property type="term" value="C:endomembrane system"/>
    <property type="evidence" value="ECO:0007669"/>
    <property type="project" value="UniProtKB-SubCell"/>
</dbReference>
<dbReference type="AlphaFoldDB" id="A0A1X7DDQ2"/>
<proteinExistence type="inferred from homology"/>
<feature type="transmembrane region" description="Helical" evidence="5">
    <location>
        <begin position="158"/>
        <end position="178"/>
    </location>
</feature>
<feature type="transmembrane region" description="Helical" evidence="5">
    <location>
        <begin position="126"/>
        <end position="146"/>
    </location>
</feature>
<keyword evidence="5" id="KW-0813">Transport</keyword>
<keyword evidence="4 5" id="KW-0472">Membrane</keyword>
<feature type="transmembrane region" description="Helical" evidence="5">
    <location>
        <begin position="6"/>
        <end position="27"/>
    </location>
</feature>
<keyword evidence="3 5" id="KW-1133">Transmembrane helix</keyword>
<evidence type="ECO:0000256" key="2">
    <source>
        <dbReference type="ARBA" id="ARBA00022692"/>
    </source>
</evidence>
<dbReference type="NCBIfam" id="TIGR01770">
    <property type="entry name" value="NDH_I_N"/>
    <property type="match status" value="1"/>
</dbReference>
<feature type="domain" description="NADH:quinone oxidoreductase/Mrp antiporter transmembrane" evidence="7">
    <location>
        <begin position="123"/>
        <end position="411"/>
    </location>
</feature>
<feature type="transmembrane region" description="Helical" evidence="5">
    <location>
        <begin position="104"/>
        <end position="120"/>
    </location>
</feature>
<evidence type="ECO:0000256" key="4">
    <source>
        <dbReference type="ARBA" id="ARBA00023136"/>
    </source>
</evidence>
<comment type="catalytic activity">
    <reaction evidence="5">
        <text>a quinone + NADH + 5 H(+)(in) = a quinol + NAD(+) + 4 H(+)(out)</text>
        <dbReference type="Rhea" id="RHEA:57888"/>
        <dbReference type="ChEBI" id="CHEBI:15378"/>
        <dbReference type="ChEBI" id="CHEBI:24646"/>
        <dbReference type="ChEBI" id="CHEBI:57540"/>
        <dbReference type="ChEBI" id="CHEBI:57945"/>
        <dbReference type="ChEBI" id="CHEBI:132124"/>
    </reaction>
</comment>
<name>A0A1X7DDQ2_9BACT</name>
<dbReference type="GO" id="GO:0005886">
    <property type="term" value="C:plasma membrane"/>
    <property type="evidence" value="ECO:0007669"/>
    <property type="project" value="UniProtKB-SubCell"/>
</dbReference>
<feature type="transmembrane region" description="Helical" evidence="5">
    <location>
        <begin position="437"/>
        <end position="458"/>
    </location>
</feature>
<dbReference type="GO" id="GO:0048038">
    <property type="term" value="F:quinone binding"/>
    <property type="evidence" value="ECO:0007669"/>
    <property type="project" value="UniProtKB-KW"/>
</dbReference>
<feature type="transmembrane region" description="Helical" evidence="5">
    <location>
        <begin position="233"/>
        <end position="254"/>
    </location>
</feature>
<dbReference type="GO" id="GO:0050136">
    <property type="term" value="F:NADH dehydrogenase (quinone) (non-electrogenic) activity"/>
    <property type="evidence" value="ECO:0007669"/>
    <property type="project" value="UniProtKB-UniRule"/>
</dbReference>
<keyword evidence="5" id="KW-0874">Quinone</keyword>
<comment type="subcellular location">
    <subcellularLocation>
        <location evidence="5">Cell membrane</location>
        <topology evidence="5">Multi-pass membrane protein</topology>
    </subcellularLocation>
    <subcellularLocation>
        <location evidence="1">Endomembrane system</location>
        <topology evidence="1">Multi-pass membrane protein</topology>
    </subcellularLocation>
    <subcellularLocation>
        <location evidence="6">Membrane</location>
        <topology evidence="6">Multi-pass membrane protein</topology>
    </subcellularLocation>
</comment>
<sequence>MYDIQLFSPHLLLTLGILVCFVSGTIFKRPAGLYAVSLISLLSAGIMGLIFYPAHGPEMAALKPFLATGALTSYFLPLVCGLGVGALLFFGPELKQEDRNHDDELYALFLTAVLGGLLLAGGQSWLAFFLGLELLSLPLYILIGLRKDSGGNEASVKYFVMGATASGVLLFGIGLIYAGSGTLDIVSSLRAPQGSGTVLLGLGMVLTGVAFKLSLVPFHLWAPDVYRGAPESVSALLTSMVKAAVVGGLLRIALALGPEFWPATAPVLWGLAALTMVAANLAALAQTSIKRMLGFSSAAHMGYLIMGVLCINEAGPGPVIFYATALAVMDLAAFGGLSLLNAGAEPVDSLESLRGLGKARPWGGILLAVGLTGLAGLPPTAGFTGKLLLFRSTIMGGYPWLGVIGILGAALSVFYYLRPLAALYFEEREITAARERLTVSGGVAIFLLLLLIIGLGLMPSPILQFMPIHP</sequence>
<organism evidence="8 9">
    <name type="scientific">Desulfovibrio gilichinskyi</name>
    <dbReference type="NCBI Taxonomy" id="1519643"/>
    <lineage>
        <taxon>Bacteria</taxon>
        <taxon>Pseudomonadati</taxon>
        <taxon>Thermodesulfobacteriota</taxon>
        <taxon>Desulfovibrionia</taxon>
        <taxon>Desulfovibrionales</taxon>
        <taxon>Desulfovibrionaceae</taxon>
        <taxon>Desulfovibrio</taxon>
    </lineage>
</organism>
<dbReference type="RefSeq" id="WP_085101392.1">
    <property type="nucleotide sequence ID" value="NZ_FWZU01000003.1"/>
</dbReference>
<gene>
    <name evidence="5" type="primary">nuoN</name>
    <name evidence="8" type="ORF">SAMN06295933_1778</name>
</gene>
<dbReference type="GO" id="GO:0008137">
    <property type="term" value="F:NADH dehydrogenase (ubiquinone) activity"/>
    <property type="evidence" value="ECO:0007669"/>
    <property type="project" value="InterPro"/>
</dbReference>
<keyword evidence="5" id="KW-0520">NAD</keyword>
<dbReference type="InterPro" id="IPR001750">
    <property type="entry name" value="ND/Mrp_TM"/>
</dbReference>
<feature type="transmembrane region" description="Helical" evidence="5">
    <location>
        <begin position="361"/>
        <end position="378"/>
    </location>
</feature>
<dbReference type="EC" id="7.1.1.-" evidence="5"/>
<evidence type="ECO:0000256" key="5">
    <source>
        <dbReference type="HAMAP-Rule" id="MF_00445"/>
    </source>
</evidence>
<dbReference type="InterPro" id="IPR010096">
    <property type="entry name" value="NADH-Q_OxRdtase_suN/2"/>
</dbReference>
<comment type="function">
    <text evidence="5">NDH-1 shuttles electrons from NADH, via FMN and iron-sulfur (Fe-S) centers, to quinones in the respiratory chain. The immediate electron acceptor for the enzyme in this species is believed to be ubiquinone. Couples the redox reaction to proton translocation (for every two electrons transferred, four hydrogen ions are translocated across the cytoplasmic membrane), and thus conserves the redox energy in a proton gradient.</text>
</comment>
<evidence type="ECO:0000256" key="6">
    <source>
        <dbReference type="RuleBase" id="RU000320"/>
    </source>
</evidence>
<dbReference type="PANTHER" id="PTHR22773">
    <property type="entry name" value="NADH DEHYDROGENASE"/>
    <property type="match status" value="1"/>
</dbReference>
<accession>A0A1X7DDQ2</accession>
<dbReference type="EMBL" id="FWZU01000003">
    <property type="protein sequence ID" value="SMF13654.1"/>
    <property type="molecule type" value="Genomic_DNA"/>
</dbReference>
<protein>
    <recommendedName>
        <fullName evidence="5">NADH-quinone oxidoreductase subunit N</fullName>
        <ecNumber evidence="5">7.1.1.-</ecNumber>
    </recommendedName>
    <alternativeName>
        <fullName evidence="5">NADH dehydrogenase I subunit N</fullName>
    </alternativeName>
    <alternativeName>
        <fullName evidence="5">NDH-1 subunit N</fullName>
    </alternativeName>
</protein>
<evidence type="ECO:0000313" key="9">
    <source>
        <dbReference type="Proteomes" id="UP000192906"/>
    </source>
</evidence>
<feature type="transmembrane region" description="Helical" evidence="5">
    <location>
        <begin position="398"/>
        <end position="417"/>
    </location>
</feature>
<keyword evidence="9" id="KW-1185">Reference proteome</keyword>